<dbReference type="InterPro" id="IPR017937">
    <property type="entry name" value="Thioredoxin_CS"/>
</dbReference>
<gene>
    <name evidence="4" type="ORF">AaV_208</name>
</gene>
<dbReference type="PROSITE" id="PS51352">
    <property type="entry name" value="THIOREDOXIN_2"/>
    <property type="match status" value="1"/>
</dbReference>
<evidence type="ECO:0000256" key="1">
    <source>
        <dbReference type="ARBA" id="ARBA00006347"/>
    </source>
</evidence>
<evidence type="ECO:0000313" key="5">
    <source>
        <dbReference type="Proteomes" id="UP000028667"/>
    </source>
</evidence>
<dbReference type="Proteomes" id="UP000028667">
    <property type="component" value="Segment"/>
</dbReference>
<reference evidence="4 5" key="1">
    <citation type="journal article" date="2014" name="Virology">
        <title>Genome of brown tide virus (AaV), the little giant of the Megaviridae, elucidates NCLDV genome expansion and host-virus coevolution.</title>
        <authorList>
            <person name="Moniruzzaman M."/>
            <person name="LeCleir G.R."/>
            <person name="Brown C.M."/>
            <person name="Gobler C.J."/>
            <person name="Bidle K.D."/>
            <person name="Wilson W.H."/>
            <person name="Wilhelm S.W."/>
        </authorList>
    </citation>
    <scope>NUCLEOTIDE SEQUENCE [LARGE SCALE GENOMIC DNA]</scope>
    <source>
        <strain evidence="4">BtV-01</strain>
    </source>
</reference>
<dbReference type="KEGG" id="vg:20041498"/>
<evidence type="ECO:0000259" key="3">
    <source>
        <dbReference type="PROSITE" id="PS51352"/>
    </source>
</evidence>
<dbReference type="GeneID" id="20041498"/>
<dbReference type="SUPFAM" id="SSF52833">
    <property type="entry name" value="Thioredoxin-like"/>
    <property type="match status" value="1"/>
</dbReference>
<dbReference type="Gene3D" id="3.40.30.10">
    <property type="entry name" value="Glutaredoxin"/>
    <property type="match status" value="1"/>
</dbReference>
<sequence>MISKIKIFINAIKIFIVLVMSLLAMLLLKRNKENFIEVEDNENVLILFYANWCGYCTKFKPIWKKIEAKYKNSPSIKIVSKNIDTNKDLAKKFKIESLPTILVFKKGKRLSNYEGDRSFKSLSKFIDSKIV</sequence>
<dbReference type="GO" id="GO:0003756">
    <property type="term" value="F:protein disulfide isomerase activity"/>
    <property type="evidence" value="ECO:0007669"/>
    <property type="project" value="TreeGrafter"/>
</dbReference>
<dbReference type="Pfam" id="PF00085">
    <property type="entry name" value="Thioredoxin"/>
    <property type="match status" value="1"/>
</dbReference>
<protein>
    <recommendedName>
        <fullName evidence="3">Thioredoxin domain-containing protein</fullName>
    </recommendedName>
</protein>
<dbReference type="InterPro" id="IPR036249">
    <property type="entry name" value="Thioredoxin-like_sf"/>
</dbReference>
<name>A0A076FMK1_9VIRU</name>
<feature type="domain" description="Thioredoxin" evidence="3">
    <location>
        <begin position="17"/>
        <end position="131"/>
    </location>
</feature>
<dbReference type="PANTHER" id="PTHR45672">
    <property type="entry name" value="PROTEIN DISULFIDE-ISOMERASE C17H9.14C-RELATED"/>
    <property type="match status" value="1"/>
</dbReference>
<proteinExistence type="inferred from homology"/>
<dbReference type="InterPro" id="IPR013766">
    <property type="entry name" value="Thioredoxin_domain"/>
</dbReference>
<keyword evidence="2" id="KW-0472">Membrane</keyword>
<evidence type="ECO:0000313" key="4">
    <source>
        <dbReference type="EMBL" id="AII17143.1"/>
    </source>
</evidence>
<dbReference type="CDD" id="cd02961">
    <property type="entry name" value="PDI_a_family"/>
    <property type="match status" value="1"/>
</dbReference>
<dbReference type="EMBL" id="KJ645900">
    <property type="protein sequence ID" value="AII17143.1"/>
    <property type="molecule type" value="Genomic_DNA"/>
</dbReference>
<feature type="transmembrane region" description="Helical" evidence="2">
    <location>
        <begin position="7"/>
        <end position="28"/>
    </location>
</feature>
<dbReference type="OrthoDB" id="25418at10239"/>
<evidence type="ECO:0000256" key="2">
    <source>
        <dbReference type="SAM" id="Phobius"/>
    </source>
</evidence>
<organism evidence="4 5">
    <name type="scientific">Aureococcus anophagefferens virus</name>
    <dbReference type="NCBI Taxonomy" id="1474867"/>
    <lineage>
        <taxon>Viruses</taxon>
        <taxon>Varidnaviria</taxon>
        <taxon>Bamfordvirae</taxon>
        <taxon>Nucleocytoviricota</taxon>
        <taxon>Megaviricetes</taxon>
        <taxon>Imitervirales</taxon>
        <taxon>Schizomimiviridae</taxon>
        <taxon>Kratosvirus</taxon>
        <taxon>Kratosvirus quantuckense</taxon>
    </lineage>
</organism>
<dbReference type="GO" id="GO:0006457">
    <property type="term" value="P:protein folding"/>
    <property type="evidence" value="ECO:0007669"/>
    <property type="project" value="TreeGrafter"/>
</dbReference>
<dbReference type="InterPro" id="IPR051063">
    <property type="entry name" value="PDI"/>
</dbReference>
<comment type="similarity">
    <text evidence="1">Belongs to the protein disulfide isomerase family.</text>
</comment>
<dbReference type="RefSeq" id="YP_009052282.1">
    <property type="nucleotide sequence ID" value="NC_024697.1"/>
</dbReference>
<accession>A0A076FMK1</accession>
<dbReference type="PROSITE" id="PS00194">
    <property type="entry name" value="THIOREDOXIN_1"/>
    <property type="match status" value="1"/>
</dbReference>
<dbReference type="PRINTS" id="PR00421">
    <property type="entry name" value="THIOREDOXIN"/>
</dbReference>
<keyword evidence="2" id="KW-1133">Transmembrane helix</keyword>
<keyword evidence="2" id="KW-0812">Transmembrane</keyword>
<keyword evidence="5" id="KW-1185">Reference proteome</keyword>